<keyword evidence="1" id="KW-0175">Coiled coil</keyword>
<proteinExistence type="predicted"/>
<gene>
    <name evidence="3" type="ORF">WG622_17595</name>
</gene>
<dbReference type="InterPro" id="IPR046121">
    <property type="entry name" value="DUF6118"/>
</dbReference>
<name>A0ABU8QKW1_9RHOB</name>
<evidence type="ECO:0000313" key="3">
    <source>
        <dbReference type="EMBL" id="MEJ5220072.1"/>
    </source>
</evidence>
<feature type="coiled-coil region" evidence="1">
    <location>
        <begin position="5"/>
        <end position="39"/>
    </location>
</feature>
<accession>A0ABU8QKW1</accession>
<dbReference type="Proteomes" id="UP001368270">
    <property type="component" value="Unassembled WGS sequence"/>
</dbReference>
<evidence type="ECO:0000256" key="2">
    <source>
        <dbReference type="SAM" id="Phobius"/>
    </source>
</evidence>
<organism evidence="3 4">
    <name type="scientific">Cognatishimia coralii</name>
    <dbReference type="NCBI Taxonomy" id="3083254"/>
    <lineage>
        <taxon>Bacteria</taxon>
        <taxon>Pseudomonadati</taxon>
        <taxon>Pseudomonadota</taxon>
        <taxon>Alphaproteobacteria</taxon>
        <taxon>Rhodobacterales</taxon>
        <taxon>Paracoccaceae</taxon>
        <taxon>Cognatishimia</taxon>
    </lineage>
</organism>
<evidence type="ECO:0000313" key="4">
    <source>
        <dbReference type="Proteomes" id="UP001368270"/>
    </source>
</evidence>
<sequence>MNDPFERSEDREAQARAMMQELRTELALQRRALELVVERVSDIPEPIDYSHDIGGLSKLTTKLVDSLAVIKDSPAMAEDGTKTADRIDRALTKALSTMSARHSGVVDDLRETRRWLTEALEKDRRADQQKQQLKKWTGIGVGLGVLLTVGLLAILPPSIAVAPYNMVREQKLWDIGWGLMRAGEPKHAEDLLSAWVIWKDNSDTIAHCQKFARERNVNAKCEIIIEK</sequence>
<protein>
    <submittedName>
        <fullName evidence="3">DUF6118 family protein</fullName>
    </submittedName>
</protein>
<keyword evidence="2" id="KW-1133">Transmembrane helix</keyword>
<dbReference type="EMBL" id="JBBGAZ010000016">
    <property type="protein sequence ID" value="MEJ5220072.1"/>
    <property type="molecule type" value="Genomic_DNA"/>
</dbReference>
<keyword evidence="2" id="KW-0812">Transmembrane</keyword>
<comment type="caution">
    <text evidence="3">The sequence shown here is derived from an EMBL/GenBank/DDBJ whole genome shotgun (WGS) entry which is preliminary data.</text>
</comment>
<evidence type="ECO:0000256" key="1">
    <source>
        <dbReference type="SAM" id="Coils"/>
    </source>
</evidence>
<dbReference type="RefSeq" id="WP_339404713.1">
    <property type="nucleotide sequence ID" value="NZ_JBBGAZ010000016.1"/>
</dbReference>
<reference evidence="3 4" key="1">
    <citation type="submission" date="2024-03" db="EMBL/GenBank/DDBJ databases">
        <title>Cognatishimia coralii sp. nov., a marine bacterium isolated from coral surrounding seawater.</title>
        <authorList>
            <person name="Liu X."/>
            <person name="Liu S."/>
            <person name="Sun H."/>
            <person name="Zhang Y."/>
        </authorList>
    </citation>
    <scope>NUCLEOTIDE SEQUENCE [LARGE SCALE GENOMIC DNA]</scope>
    <source>
        <strain evidence="3 4">D5M38</strain>
    </source>
</reference>
<keyword evidence="2" id="KW-0472">Membrane</keyword>
<keyword evidence="4" id="KW-1185">Reference proteome</keyword>
<feature type="transmembrane region" description="Helical" evidence="2">
    <location>
        <begin position="136"/>
        <end position="155"/>
    </location>
</feature>
<dbReference type="Pfam" id="PF19613">
    <property type="entry name" value="DUF6118"/>
    <property type="match status" value="1"/>
</dbReference>